<organism evidence="3 5">
    <name type="scientific">Rotaria magnacalcarata</name>
    <dbReference type="NCBI Taxonomy" id="392030"/>
    <lineage>
        <taxon>Eukaryota</taxon>
        <taxon>Metazoa</taxon>
        <taxon>Spiralia</taxon>
        <taxon>Gnathifera</taxon>
        <taxon>Rotifera</taxon>
        <taxon>Eurotatoria</taxon>
        <taxon>Bdelloidea</taxon>
        <taxon>Philodinida</taxon>
        <taxon>Philodinidae</taxon>
        <taxon>Rotaria</taxon>
    </lineage>
</organism>
<feature type="compositionally biased region" description="Basic residues" evidence="2">
    <location>
        <begin position="30"/>
        <end position="39"/>
    </location>
</feature>
<dbReference type="Proteomes" id="UP000663824">
    <property type="component" value="Unassembled WGS sequence"/>
</dbReference>
<evidence type="ECO:0000313" key="5">
    <source>
        <dbReference type="Proteomes" id="UP000663824"/>
    </source>
</evidence>
<accession>A0A816ZKA1</accession>
<proteinExistence type="predicted"/>
<gene>
    <name evidence="3" type="ORF">MBJ925_LOCUS35913</name>
    <name evidence="4" type="ORF">SMN809_LOCUS48940</name>
</gene>
<dbReference type="Proteomes" id="UP000676336">
    <property type="component" value="Unassembled WGS sequence"/>
</dbReference>
<evidence type="ECO:0000313" key="4">
    <source>
        <dbReference type="EMBL" id="CAF4840995.1"/>
    </source>
</evidence>
<dbReference type="AlphaFoldDB" id="A0A816ZKA1"/>
<protein>
    <submittedName>
        <fullName evidence="3">Uncharacterized protein</fullName>
    </submittedName>
</protein>
<evidence type="ECO:0000256" key="2">
    <source>
        <dbReference type="SAM" id="MobiDB-lite"/>
    </source>
</evidence>
<keyword evidence="1" id="KW-0175">Coiled coil</keyword>
<comment type="caution">
    <text evidence="3">The sequence shown here is derived from an EMBL/GenBank/DDBJ whole genome shotgun (WGS) entry which is preliminary data.</text>
</comment>
<dbReference type="EMBL" id="CAJOBI010158412">
    <property type="protein sequence ID" value="CAF4840995.1"/>
    <property type="molecule type" value="Genomic_DNA"/>
</dbReference>
<feature type="region of interest" description="Disordered" evidence="2">
    <location>
        <begin position="13"/>
        <end position="44"/>
    </location>
</feature>
<sequence length="164" mass="19906">MEENININPCSVVSRQSKRQLSHDDEKTQKKIIKRSRKRSSNEKINEKNQIPIFTDAFLDLFRKQKSEIRSLKLTYNQLSESFKLKDAQQEQIRLDNQKMRLDIEEISQKNYFLKNQIDQIQQQFKELFHQEINKEFFLFLRQNPNDQDIQNKIQQIVKSLQLY</sequence>
<dbReference type="EMBL" id="CAJNRE010019820">
    <property type="protein sequence ID" value="CAF2211641.1"/>
    <property type="molecule type" value="Genomic_DNA"/>
</dbReference>
<name>A0A816ZKA1_9BILA</name>
<evidence type="ECO:0000256" key="1">
    <source>
        <dbReference type="SAM" id="Coils"/>
    </source>
</evidence>
<reference evidence="3" key="1">
    <citation type="submission" date="2021-02" db="EMBL/GenBank/DDBJ databases">
        <authorList>
            <person name="Nowell W R."/>
        </authorList>
    </citation>
    <scope>NUCLEOTIDE SEQUENCE</scope>
</reference>
<feature type="coiled-coil region" evidence="1">
    <location>
        <begin position="85"/>
        <end position="124"/>
    </location>
</feature>
<evidence type="ECO:0000313" key="3">
    <source>
        <dbReference type="EMBL" id="CAF2211641.1"/>
    </source>
</evidence>